<dbReference type="PANTHER" id="PTHR46796">
    <property type="entry name" value="HTH-TYPE TRANSCRIPTIONAL ACTIVATOR RHAS-RELATED"/>
    <property type="match status" value="1"/>
</dbReference>
<dbReference type="EMBL" id="RZIJ01000008">
    <property type="protein sequence ID" value="RUQ71472.1"/>
    <property type="molecule type" value="Genomic_DNA"/>
</dbReference>
<proteinExistence type="predicted"/>
<dbReference type="SUPFAM" id="SSF46689">
    <property type="entry name" value="Homeodomain-like"/>
    <property type="match status" value="1"/>
</dbReference>
<feature type="domain" description="HTH araC/xylS-type" evidence="5">
    <location>
        <begin position="200"/>
        <end position="298"/>
    </location>
</feature>
<gene>
    <name evidence="6" type="ORF">EJ913_12555</name>
</gene>
<organism evidence="6 7">
    <name type="scientific">Azospirillum doebereinerae</name>
    <dbReference type="NCBI Taxonomy" id="92933"/>
    <lineage>
        <taxon>Bacteria</taxon>
        <taxon>Pseudomonadati</taxon>
        <taxon>Pseudomonadota</taxon>
        <taxon>Alphaproteobacteria</taxon>
        <taxon>Rhodospirillales</taxon>
        <taxon>Azospirillaceae</taxon>
        <taxon>Azospirillum</taxon>
    </lineage>
</organism>
<name>A0A3S0VIJ4_9PROT</name>
<dbReference type="InterPro" id="IPR011051">
    <property type="entry name" value="RmlC_Cupin_sf"/>
</dbReference>
<feature type="region of interest" description="Disordered" evidence="4">
    <location>
        <begin position="298"/>
        <end position="327"/>
    </location>
</feature>
<dbReference type="RefSeq" id="WP_126998275.1">
    <property type="nucleotide sequence ID" value="NZ_JBNPXW010000003.1"/>
</dbReference>
<sequence length="327" mass="35370">MTANGEPIPRYWLYGEPHAVPELRFVHIETIPERMRLHNWEVQPHRHDGLSHTLLVTEGGGRLTVDATDWVFRAPALIAVPAQVVHGFRFDPGTDGQVLTLSEGFLGGVLAAIHEAELRAALALPFARDLDPAAPDRPALERAFAAIAEEFRAHHLGRASAIAAHVTLMLVTAARLIAAETIAAAGGAGRGRSPDVRLLARLRPLIDERFREHWPVERYAGALGVTAGRLNAACRRVTGRSTLQLVHARVMLEAKRSLTYTGLGMAEIGYALGFEDPAYFSRFFAKRDGRSPHAFRRAHLADDGSAPPPGGSLDGNGLDPDGASSPQ</sequence>
<dbReference type="Proteomes" id="UP000280346">
    <property type="component" value="Unassembled WGS sequence"/>
</dbReference>
<dbReference type="GO" id="GO:0043565">
    <property type="term" value="F:sequence-specific DNA binding"/>
    <property type="evidence" value="ECO:0007669"/>
    <property type="project" value="InterPro"/>
</dbReference>
<accession>A0A3S0VIJ4</accession>
<keyword evidence="2" id="KW-0238">DNA-binding</keyword>
<reference evidence="6 7" key="1">
    <citation type="submission" date="2018-12" db="EMBL/GenBank/DDBJ databases">
        <authorList>
            <person name="Yang Y."/>
        </authorList>
    </citation>
    <scope>NUCLEOTIDE SEQUENCE [LARGE SCALE GENOMIC DNA]</scope>
    <source>
        <strain evidence="6 7">GSF71</strain>
    </source>
</reference>
<dbReference type="PANTHER" id="PTHR46796:SF6">
    <property type="entry name" value="ARAC SUBFAMILY"/>
    <property type="match status" value="1"/>
</dbReference>
<evidence type="ECO:0000313" key="7">
    <source>
        <dbReference type="Proteomes" id="UP000280346"/>
    </source>
</evidence>
<evidence type="ECO:0000256" key="1">
    <source>
        <dbReference type="ARBA" id="ARBA00023015"/>
    </source>
</evidence>
<dbReference type="InterPro" id="IPR050204">
    <property type="entry name" value="AraC_XylS_family_regulators"/>
</dbReference>
<dbReference type="InterPro" id="IPR009057">
    <property type="entry name" value="Homeodomain-like_sf"/>
</dbReference>
<dbReference type="PROSITE" id="PS01124">
    <property type="entry name" value="HTH_ARAC_FAMILY_2"/>
    <property type="match status" value="1"/>
</dbReference>
<dbReference type="InterPro" id="IPR047264">
    <property type="entry name" value="Cupin_HpaA-like_N"/>
</dbReference>
<evidence type="ECO:0000259" key="5">
    <source>
        <dbReference type="PROSITE" id="PS01124"/>
    </source>
</evidence>
<dbReference type="GO" id="GO:0003700">
    <property type="term" value="F:DNA-binding transcription factor activity"/>
    <property type="evidence" value="ECO:0007669"/>
    <property type="project" value="InterPro"/>
</dbReference>
<dbReference type="SUPFAM" id="SSF51182">
    <property type="entry name" value="RmlC-like cupins"/>
    <property type="match status" value="1"/>
</dbReference>
<evidence type="ECO:0000256" key="3">
    <source>
        <dbReference type="ARBA" id="ARBA00023163"/>
    </source>
</evidence>
<dbReference type="InterPro" id="IPR014710">
    <property type="entry name" value="RmlC-like_jellyroll"/>
</dbReference>
<dbReference type="Gene3D" id="1.10.10.60">
    <property type="entry name" value="Homeodomain-like"/>
    <property type="match status" value="1"/>
</dbReference>
<comment type="caution">
    <text evidence="6">The sequence shown here is derived from an EMBL/GenBank/DDBJ whole genome shotgun (WGS) entry which is preliminary data.</text>
</comment>
<keyword evidence="1" id="KW-0805">Transcription regulation</keyword>
<dbReference type="Pfam" id="PF12833">
    <property type="entry name" value="HTH_18"/>
    <property type="match status" value="1"/>
</dbReference>
<dbReference type="OrthoDB" id="9814125at2"/>
<dbReference type="AlphaFoldDB" id="A0A3S0VIJ4"/>
<dbReference type="CDD" id="cd06999">
    <property type="entry name" value="cupin_HpaA-like_N"/>
    <property type="match status" value="1"/>
</dbReference>
<dbReference type="InterPro" id="IPR018060">
    <property type="entry name" value="HTH_AraC"/>
</dbReference>
<keyword evidence="7" id="KW-1185">Reference proteome</keyword>
<protein>
    <submittedName>
        <fullName evidence="6">Helix-turn-helix domain-containing protein</fullName>
    </submittedName>
</protein>
<keyword evidence="3" id="KW-0804">Transcription</keyword>
<dbReference type="Gene3D" id="2.60.120.10">
    <property type="entry name" value="Jelly Rolls"/>
    <property type="match status" value="1"/>
</dbReference>
<evidence type="ECO:0000256" key="2">
    <source>
        <dbReference type="ARBA" id="ARBA00023125"/>
    </source>
</evidence>
<evidence type="ECO:0000313" key="6">
    <source>
        <dbReference type="EMBL" id="RUQ71472.1"/>
    </source>
</evidence>
<dbReference type="SMART" id="SM00342">
    <property type="entry name" value="HTH_ARAC"/>
    <property type="match status" value="1"/>
</dbReference>
<evidence type="ECO:0000256" key="4">
    <source>
        <dbReference type="SAM" id="MobiDB-lite"/>
    </source>
</evidence>